<organism evidence="2">
    <name type="scientific">uncultured Solirubrobacteraceae bacterium</name>
    <dbReference type="NCBI Taxonomy" id="1162706"/>
    <lineage>
        <taxon>Bacteria</taxon>
        <taxon>Bacillati</taxon>
        <taxon>Actinomycetota</taxon>
        <taxon>Thermoleophilia</taxon>
        <taxon>Solirubrobacterales</taxon>
        <taxon>Solirubrobacteraceae</taxon>
        <taxon>environmental samples</taxon>
    </lineage>
</organism>
<reference evidence="2" key="1">
    <citation type="submission" date="2020-02" db="EMBL/GenBank/DDBJ databases">
        <authorList>
            <person name="Meier V. D."/>
        </authorList>
    </citation>
    <scope>NUCLEOTIDE SEQUENCE</scope>
    <source>
        <strain evidence="2">AVDCRST_MAG30</strain>
    </source>
</reference>
<feature type="region of interest" description="Disordered" evidence="1">
    <location>
        <begin position="1"/>
        <end position="70"/>
    </location>
</feature>
<accession>A0A6J4SXB9</accession>
<sequence length="70" mass="7659">EDGPDPERLARDRPGAAARPAGRRARAGGARGARGDRRADPLRARAGGRARRQPRDGERRLRGPSRRRLA</sequence>
<evidence type="ECO:0000256" key="1">
    <source>
        <dbReference type="SAM" id="MobiDB-lite"/>
    </source>
</evidence>
<feature type="compositionally biased region" description="Basic and acidic residues" evidence="1">
    <location>
        <begin position="33"/>
        <end position="43"/>
    </location>
</feature>
<feature type="non-terminal residue" evidence="2">
    <location>
        <position position="1"/>
    </location>
</feature>
<feature type="compositionally biased region" description="Basic and acidic residues" evidence="1">
    <location>
        <begin position="1"/>
        <end position="14"/>
    </location>
</feature>
<dbReference type="EMBL" id="CADCVS010000302">
    <property type="protein sequence ID" value="CAA9507684.1"/>
    <property type="molecule type" value="Genomic_DNA"/>
</dbReference>
<gene>
    <name evidence="2" type="ORF">AVDCRST_MAG30-2302</name>
</gene>
<evidence type="ECO:0000313" key="2">
    <source>
        <dbReference type="EMBL" id="CAA9507684.1"/>
    </source>
</evidence>
<protein>
    <submittedName>
        <fullName evidence="2">Uncharacterized protein</fullName>
    </submittedName>
</protein>
<proteinExistence type="predicted"/>
<name>A0A6J4SXB9_9ACTN</name>
<dbReference type="AlphaFoldDB" id="A0A6J4SXB9"/>
<feature type="non-terminal residue" evidence="2">
    <location>
        <position position="70"/>
    </location>
</feature>